<evidence type="ECO:0000313" key="4">
    <source>
        <dbReference type="Proteomes" id="UP001237642"/>
    </source>
</evidence>
<reference evidence="3" key="1">
    <citation type="submission" date="2023-02" db="EMBL/GenBank/DDBJ databases">
        <title>Genome of toxic invasive species Heracleum sosnowskyi carries increased number of genes despite the absence of recent whole-genome duplications.</title>
        <authorList>
            <person name="Schelkunov M."/>
            <person name="Shtratnikova V."/>
            <person name="Makarenko M."/>
            <person name="Klepikova A."/>
            <person name="Omelchenko D."/>
            <person name="Novikova G."/>
            <person name="Obukhova E."/>
            <person name="Bogdanov V."/>
            <person name="Penin A."/>
            <person name="Logacheva M."/>
        </authorList>
    </citation>
    <scope>NUCLEOTIDE SEQUENCE</scope>
    <source>
        <strain evidence="3">Hsosn_3</strain>
        <tissue evidence="3">Leaf</tissue>
    </source>
</reference>
<dbReference type="PROSITE" id="PS51222">
    <property type="entry name" value="DCD"/>
    <property type="match status" value="1"/>
</dbReference>
<feature type="compositionally biased region" description="Basic residues" evidence="1">
    <location>
        <begin position="29"/>
        <end position="39"/>
    </location>
</feature>
<accession>A0AAD8MQ30</accession>
<feature type="region of interest" description="Disordered" evidence="1">
    <location>
        <begin position="351"/>
        <end position="381"/>
    </location>
</feature>
<feature type="compositionally biased region" description="Polar residues" evidence="1">
    <location>
        <begin position="449"/>
        <end position="464"/>
    </location>
</feature>
<keyword evidence="4" id="KW-1185">Reference proteome</keyword>
<feature type="domain" description="DCD" evidence="2">
    <location>
        <begin position="119"/>
        <end position="247"/>
    </location>
</feature>
<feature type="compositionally biased region" description="Polar residues" evidence="1">
    <location>
        <begin position="14"/>
        <end position="28"/>
    </location>
</feature>
<name>A0AAD8MQ30_9APIA</name>
<reference evidence="3" key="2">
    <citation type="submission" date="2023-05" db="EMBL/GenBank/DDBJ databases">
        <authorList>
            <person name="Schelkunov M.I."/>
        </authorList>
    </citation>
    <scope>NUCLEOTIDE SEQUENCE</scope>
    <source>
        <strain evidence="3">Hsosn_3</strain>
        <tissue evidence="3">Leaf</tissue>
    </source>
</reference>
<feature type="region of interest" description="Disordered" evidence="1">
    <location>
        <begin position="79"/>
        <end position="116"/>
    </location>
</feature>
<evidence type="ECO:0000259" key="2">
    <source>
        <dbReference type="PROSITE" id="PS51222"/>
    </source>
</evidence>
<dbReference type="SMART" id="SM00767">
    <property type="entry name" value="DCD"/>
    <property type="match status" value="1"/>
</dbReference>
<protein>
    <submittedName>
        <fullName evidence="3">DCD domain-containing protein</fullName>
    </submittedName>
</protein>
<dbReference type="AlphaFoldDB" id="A0AAD8MQ30"/>
<dbReference type="Proteomes" id="UP001237642">
    <property type="component" value="Unassembled WGS sequence"/>
</dbReference>
<feature type="region of interest" description="Disordered" evidence="1">
    <location>
        <begin position="441"/>
        <end position="464"/>
    </location>
</feature>
<dbReference type="EMBL" id="JAUIZM010000005">
    <property type="protein sequence ID" value="KAK1385230.1"/>
    <property type="molecule type" value="Genomic_DNA"/>
</dbReference>
<gene>
    <name evidence="3" type="ORF">POM88_022965</name>
</gene>
<feature type="region of interest" description="Disordered" evidence="1">
    <location>
        <begin position="1"/>
        <end position="65"/>
    </location>
</feature>
<proteinExistence type="predicted"/>
<evidence type="ECO:0000256" key="1">
    <source>
        <dbReference type="SAM" id="MobiDB-lite"/>
    </source>
</evidence>
<evidence type="ECO:0000313" key="3">
    <source>
        <dbReference type="EMBL" id="KAK1385230.1"/>
    </source>
</evidence>
<dbReference type="PANTHER" id="PTHR46444:SF3">
    <property type="entry name" value="DCD (DEVELOPMENT AND CELL DEATH) DOMAIN PROTEIN"/>
    <property type="match status" value="1"/>
</dbReference>
<dbReference type="PANTHER" id="PTHR46444">
    <property type="entry name" value="DCD (DEVELOPMENT AND CELL DEATH) DOMAIN PROTEIN-RELATED"/>
    <property type="match status" value="1"/>
</dbReference>
<dbReference type="InterPro" id="IPR013989">
    <property type="entry name" value="Dev_and_cell_death_domain"/>
</dbReference>
<feature type="compositionally biased region" description="Basic residues" evidence="1">
    <location>
        <begin position="1"/>
        <end position="11"/>
    </location>
</feature>
<dbReference type="Pfam" id="PF10539">
    <property type="entry name" value="Dev_Cell_Death"/>
    <property type="match status" value="1"/>
</dbReference>
<organism evidence="3 4">
    <name type="scientific">Heracleum sosnowskyi</name>
    <dbReference type="NCBI Taxonomy" id="360622"/>
    <lineage>
        <taxon>Eukaryota</taxon>
        <taxon>Viridiplantae</taxon>
        <taxon>Streptophyta</taxon>
        <taxon>Embryophyta</taxon>
        <taxon>Tracheophyta</taxon>
        <taxon>Spermatophyta</taxon>
        <taxon>Magnoliopsida</taxon>
        <taxon>eudicotyledons</taxon>
        <taxon>Gunneridae</taxon>
        <taxon>Pentapetalae</taxon>
        <taxon>asterids</taxon>
        <taxon>campanulids</taxon>
        <taxon>Apiales</taxon>
        <taxon>Apiaceae</taxon>
        <taxon>Apioideae</taxon>
        <taxon>apioid superclade</taxon>
        <taxon>Tordylieae</taxon>
        <taxon>Tordyliinae</taxon>
        <taxon>Heracleum</taxon>
    </lineage>
</organism>
<comment type="caution">
    <text evidence="3">The sequence shown here is derived from an EMBL/GenBank/DDBJ whole genome shotgun (WGS) entry which is preliminary data.</text>
</comment>
<feature type="compositionally biased region" description="Basic and acidic residues" evidence="1">
    <location>
        <begin position="87"/>
        <end position="116"/>
    </location>
</feature>
<feature type="compositionally biased region" description="Polar residues" evidence="1">
    <location>
        <begin position="41"/>
        <end position="53"/>
    </location>
</feature>
<sequence length="519" mass="58991">MAPRKNKKKKGNAAESTQSEFPSQQKTPQRLRLKIRIVKKSANQNSPNLTPENPANKVVKKSTNQFTVREKGVKVTEVQGGVGNTTNKKDKQEKNDDKRNVVKNLSREKSTQRDQKEENNLGGLIFMCNRRTKSDCFRYQVMGVSANKQEVVMGIKPGLTLFLYDFDLRLLYGIYKASSAGGMKLEPASFAGAFPAQVRFRVHKDCHPIPESVFKKAIKDNYDDKTHRFKTELTIEQVKKLTHLFQAVPSLHSDVNSSLHETLPNIYLPPPASVEEAHAARSFKDQYISRNVAADYHIPFNHEKKQVVEQYIQPNHVTSSSPLFLSEKEYRSFGLRGERPNSAIPVPTFDPYGGNQEREQPHRNLASSSGGKTLMPRESTHSDELFLSEKDYRTYGLRGRKEAPQRSFTIEHKPPYDSYHAAETYNPFHDSTASLVNRYLLPPSEPTENKQLSQSYGNDSRSNFSTVAYDERERLYSRYTSGFPSDYKKEYHHLAGEVGLRSSSVSSRYSFAGPSASYR</sequence>